<comment type="caution">
    <text evidence="1">The sequence shown here is derived from an EMBL/GenBank/DDBJ whole genome shotgun (WGS) entry which is preliminary data.</text>
</comment>
<dbReference type="EMBL" id="JAMFLX010000022">
    <property type="protein sequence ID" value="MCL6271289.1"/>
    <property type="molecule type" value="Genomic_DNA"/>
</dbReference>
<evidence type="ECO:0000313" key="2">
    <source>
        <dbReference type="Proteomes" id="UP001203338"/>
    </source>
</evidence>
<organism evidence="1 2">
    <name type="scientific">Parendozoicomonas callyspongiae</name>
    <dbReference type="NCBI Taxonomy" id="2942213"/>
    <lineage>
        <taxon>Bacteria</taxon>
        <taxon>Pseudomonadati</taxon>
        <taxon>Pseudomonadota</taxon>
        <taxon>Gammaproteobacteria</taxon>
        <taxon>Oceanospirillales</taxon>
        <taxon>Endozoicomonadaceae</taxon>
        <taxon>Parendozoicomonas</taxon>
    </lineage>
</organism>
<name>A0ABT0PIW0_9GAMM</name>
<keyword evidence="2" id="KW-1185">Reference proteome</keyword>
<evidence type="ECO:0000313" key="1">
    <source>
        <dbReference type="EMBL" id="MCL6271289.1"/>
    </source>
</evidence>
<dbReference type="RefSeq" id="WP_249700795.1">
    <property type="nucleotide sequence ID" value="NZ_JAMFLX010000022.1"/>
</dbReference>
<dbReference type="Proteomes" id="UP001203338">
    <property type="component" value="Unassembled WGS sequence"/>
</dbReference>
<proteinExistence type="predicted"/>
<sequence>MLQIIKSLWNYGSGETAEALAQNQKNNDEVESKDTRLDSRYLRYDANLNRSSGKSIFDRKISGFDKATYQIELISRIYNADSDAQLNELQNDINNAGFDRQNREIVESLLQERRENLQRSQSV</sequence>
<accession>A0ABT0PIW0</accession>
<protein>
    <submittedName>
        <fullName evidence="1">Uncharacterized protein</fullName>
    </submittedName>
</protein>
<reference evidence="1 2" key="1">
    <citation type="submission" date="2022-05" db="EMBL/GenBank/DDBJ databases">
        <authorList>
            <person name="Park J.-S."/>
        </authorList>
    </citation>
    <scope>NUCLEOTIDE SEQUENCE [LARGE SCALE GENOMIC DNA]</scope>
    <source>
        <strain evidence="1 2">2012CJ34-2</strain>
    </source>
</reference>
<gene>
    <name evidence="1" type="ORF">M3P05_15285</name>
</gene>